<reference evidence="3" key="1">
    <citation type="submission" date="2022-10" db="EMBL/GenBank/DDBJ databases">
        <title>The complete genomes of actinobacterial strains from the NBC collection.</title>
        <authorList>
            <person name="Joergensen T.S."/>
            <person name="Alvarez Arevalo M."/>
            <person name="Sterndorff E.B."/>
            <person name="Faurdal D."/>
            <person name="Vuksanovic O."/>
            <person name="Mourched A.-S."/>
            <person name="Charusanti P."/>
            <person name="Shaw S."/>
            <person name="Blin K."/>
            <person name="Weber T."/>
        </authorList>
    </citation>
    <scope>NUCLEOTIDE SEQUENCE</scope>
    <source>
        <strain evidence="3">NBC_00254</strain>
    </source>
</reference>
<keyword evidence="4" id="KW-1185">Reference proteome</keyword>
<dbReference type="InterPro" id="IPR007278">
    <property type="entry name" value="DUF397"/>
</dbReference>
<name>A0ABZ1SLA3_9ACTN</name>
<protein>
    <submittedName>
        <fullName evidence="3">DUF397 domain-containing protein</fullName>
    </submittedName>
</protein>
<evidence type="ECO:0000259" key="2">
    <source>
        <dbReference type="Pfam" id="PF04149"/>
    </source>
</evidence>
<proteinExistence type="predicted"/>
<evidence type="ECO:0000256" key="1">
    <source>
        <dbReference type="SAM" id="MobiDB-lite"/>
    </source>
</evidence>
<dbReference type="Proteomes" id="UP001432011">
    <property type="component" value="Chromosome"/>
</dbReference>
<feature type="region of interest" description="Disordered" evidence="1">
    <location>
        <begin position="1"/>
        <end position="26"/>
    </location>
</feature>
<sequence length="82" mass="9064">MSMIYNGMPSSQLGRQDWRKSRHSNPSGNCVEIALLSDGRVAVRNSRHTCGPALILSLQAMAAFLRSVKEGEFDDLLDEAEK</sequence>
<dbReference type="Pfam" id="PF04149">
    <property type="entry name" value="DUF397"/>
    <property type="match status" value="1"/>
</dbReference>
<accession>A0ABZ1SLA3</accession>
<evidence type="ECO:0000313" key="3">
    <source>
        <dbReference type="EMBL" id="WUP73224.1"/>
    </source>
</evidence>
<dbReference type="EMBL" id="CP108085">
    <property type="protein sequence ID" value="WUP73224.1"/>
    <property type="molecule type" value="Genomic_DNA"/>
</dbReference>
<feature type="domain" description="DUF397" evidence="2">
    <location>
        <begin position="17"/>
        <end position="69"/>
    </location>
</feature>
<evidence type="ECO:0000313" key="4">
    <source>
        <dbReference type="Proteomes" id="UP001432011"/>
    </source>
</evidence>
<organism evidence="3 4">
    <name type="scientific">Microbispora hainanensis</name>
    <dbReference type="NCBI Taxonomy" id="568844"/>
    <lineage>
        <taxon>Bacteria</taxon>
        <taxon>Bacillati</taxon>
        <taxon>Actinomycetota</taxon>
        <taxon>Actinomycetes</taxon>
        <taxon>Streptosporangiales</taxon>
        <taxon>Streptosporangiaceae</taxon>
        <taxon>Microbispora</taxon>
    </lineage>
</organism>
<gene>
    <name evidence="3" type="ORF">OG913_27965</name>
</gene>